<dbReference type="CDD" id="cd00613">
    <property type="entry name" value="GDC-P"/>
    <property type="match status" value="2"/>
</dbReference>
<dbReference type="GO" id="GO:0005960">
    <property type="term" value="C:glycine cleavage complex"/>
    <property type="evidence" value="ECO:0007669"/>
    <property type="project" value="TreeGrafter"/>
</dbReference>
<dbReference type="GO" id="GO:0004375">
    <property type="term" value="F:glycine dehydrogenase (decarboxylating) activity"/>
    <property type="evidence" value="ECO:0007669"/>
    <property type="project" value="UniProtKB-EC"/>
</dbReference>
<comment type="caution">
    <text evidence="12">The sequence shown here is derived from an EMBL/GenBank/DDBJ whole genome shotgun (WGS) entry which is preliminary data.</text>
</comment>
<comment type="similarity">
    <text evidence="3 8">Belongs to the GcvP family.</text>
</comment>
<dbReference type="GO" id="GO:0030170">
    <property type="term" value="F:pyridoxal phosphate binding"/>
    <property type="evidence" value="ECO:0007669"/>
    <property type="project" value="TreeGrafter"/>
</dbReference>
<dbReference type="Pfam" id="PF02347">
    <property type="entry name" value="GDC-P"/>
    <property type="match status" value="2"/>
</dbReference>
<protein>
    <recommendedName>
        <fullName evidence="8">Glycine dehydrogenase (decarboxylating)</fullName>
        <ecNumber evidence="8">1.4.4.2</ecNumber>
    </recommendedName>
    <alternativeName>
        <fullName evidence="8">Glycine cleavage system P-protein</fullName>
    </alternativeName>
    <alternativeName>
        <fullName evidence="8">Glycine decarboxylase</fullName>
    </alternativeName>
    <alternativeName>
        <fullName evidence="8">Glycine dehydrogenase (aminomethyl-transferring)</fullName>
    </alternativeName>
</protein>
<sequence>MQDLPFSSRHIGPRHEDTKEMLDKLSVSSLEELVEQAVPHSIRFDRGLDLPKAASEAEALEELRQIMDHNHLHKSFIGQGYHGTFVPPVILRNLFENPAWYTAYTPYQAEISQGRLELLFNFQTLVAELTGLPIAAASLLDEATALAEANSIAVRFSRNKKTQISMISEVHPQLLEVAHTRAQSQGFEIVKNGTIDKETAAIVLSWPDTKGQFIDYSEIIKQAKAEGALIIVAADPLALTLMEAPAKWGADIVVGSMQRYGVPMGFGGPHAGYLAVNDALTRLIPGRIVGQSIDTKGRTGFRLALQTREQHIRRDKATSNICTAQALLANMATAYAIWHGPKGLQAIAQRIHHLTARFAEGLKAAKYEVIGNAFFDCVTIRVTDKAEEYVNKARQKGRLIRCLDNDHIAINFDELSNEDDAKALAEMFDAQLPDKAQKHLMGNERDRSFLSQPFFHAVQSETEMMRFLRRLADKDLALDRTMIPLGSCTMKLNAAAEMLPVSWASVASLHPFSPKSDSAGYQTMMMQLKAWLCEITGFAAVSFQPNSGAQGEYAGLLAIRRYHESRGEHHRKICLIPASAHGTNPASAHMAGMDVVVVKCLEDGDVDVTDLRDKAHKHKQDLSAFMITYPSTHGVYEESIKEICTIIHDNGGQVYFDGANLNALVGLARPADIGADVCHMNLHKTFAIPHGGGGPGVGPIGVAKHLEAFLPGHDQCDSDYAVSAAPYGSASILVITWMYIRMMGPDGLKQATQMAILNANYIAYIVSQAYPILYKGKQGRVAHECIVDTRLLKDQYGISVDDIAKRLIDYGFHAPTMSFPVAGTLMVEPTESEPKSEIDRLCDALLSIAQEAQKVGAGGWPENDNPLINAPHTLADTLVDNWEHPYSRQVAAFPDQKSDPTQKYWPPVSRIDNVSGDRNLICSCPPLTNY</sequence>
<dbReference type="InterPro" id="IPR003437">
    <property type="entry name" value="GcvP"/>
</dbReference>
<dbReference type="Gene3D" id="3.40.640.10">
    <property type="entry name" value="Type I PLP-dependent aspartate aminotransferase-like (Major domain)"/>
    <property type="match status" value="2"/>
</dbReference>
<dbReference type="InterPro" id="IPR015424">
    <property type="entry name" value="PyrdxlP-dep_Trfase"/>
</dbReference>
<dbReference type="PATRIC" id="fig|1094558.3.peg.2053"/>
<feature type="domain" description="Glycine cleavage system P-protein N-terminal" evidence="10">
    <location>
        <begin position="455"/>
        <end position="712"/>
    </location>
</feature>
<proteinExistence type="inferred from homology"/>
<dbReference type="Gene3D" id="3.90.1150.10">
    <property type="entry name" value="Aspartate Aminotransferase, domain 1"/>
    <property type="match status" value="2"/>
</dbReference>
<feature type="modified residue" description="N6-(pyridoxal phosphate)lysine" evidence="8 9">
    <location>
        <position position="684"/>
    </location>
</feature>
<evidence type="ECO:0000256" key="2">
    <source>
        <dbReference type="ARBA" id="ARBA00003788"/>
    </source>
</evidence>
<accession>J0R1D3</accession>
<gene>
    <name evidence="8" type="primary">gcvP</name>
    <name evidence="12" type="ORF">ME5_01915</name>
</gene>
<evidence type="ECO:0000256" key="5">
    <source>
        <dbReference type="ARBA" id="ARBA00022898"/>
    </source>
</evidence>
<keyword evidence="13" id="KW-1185">Reference proteome</keyword>
<evidence type="ECO:0000313" key="12">
    <source>
        <dbReference type="EMBL" id="EJF89364.1"/>
    </source>
</evidence>
<evidence type="ECO:0000256" key="3">
    <source>
        <dbReference type="ARBA" id="ARBA00010756"/>
    </source>
</evidence>
<dbReference type="InterPro" id="IPR015421">
    <property type="entry name" value="PyrdxlP-dep_Trfase_major"/>
</dbReference>
<comment type="subunit">
    <text evidence="4 8">The glycine cleavage system is composed of four proteins: P, T, L and H.</text>
</comment>
<dbReference type="eggNOG" id="COG0403">
    <property type="taxonomic scope" value="Bacteria"/>
</dbReference>
<evidence type="ECO:0000256" key="9">
    <source>
        <dbReference type="PIRSR" id="PIRSR603437-50"/>
    </source>
</evidence>
<comment type="catalytic activity">
    <reaction evidence="7 8">
        <text>N(6)-[(R)-lipoyl]-L-lysyl-[glycine-cleavage complex H protein] + glycine + H(+) = N(6)-[(R)-S(8)-aminomethyldihydrolipoyl]-L-lysyl-[glycine-cleavage complex H protein] + CO2</text>
        <dbReference type="Rhea" id="RHEA:24304"/>
        <dbReference type="Rhea" id="RHEA-COMP:10494"/>
        <dbReference type="Rhea" id="RHEA-COMP:10495"/>
        <dbReference type="ChEBI" id="CHEBI:15378"/>
        <dbReference type="ChEBI" id="CHEBI:16526"/>
        <dbReference type="ChEBI" id="CHEBI:57305"/>
        <dbReference type="ChEBI" id="CHEBI:83099"/>
        <dbReference type="ChEBI" id="CHEBI:83143"/>
        <dbReference type="EC" id="1.4.4.2"/>
    </reaction>
</comment>
<comment type="function">
    <text evidence="2 8">The glycine cleavage system catalyzes the degradation of glycine. The P protein binds the alpha-amino group of glycine through its pyridoxal phosphate cofactor; CO(2) is released and the remaining methylamine moiety is then transferred to the lipoamide cofactor of the H protein.</text>
</comment>
<dbReference type="InterPro" id="IPR049315">
    <property type="entry name" value="GDC-P_N"/>
</dbReference>
<dbReference type="NCBIfam" id="NF001696">
    <property type="entry name" value="PRK00451.1"/>
    <property type="match status" value="1"/>
</dbReference>
<dbReference type="InterPro" id="IPR020581">
    <property type="entry name" value="GDC_P"/>
</dbReference>
<dbReference type="AlphaFoldDB" id="J0R1D3"/>
<evidence type="ECO:0000256" key="8">
    <source>
        <dbReference type="HAMAP-Rule" id="MF_00711"/>
    </source>
</evidence>
<evidence type="ECO:0000256" key="6">
    <source>
        <dbReference type="ARBA" id="ARBA00023002"/>
    </source>
</evidence>
<dbReference type="PANTHER" id="PTHR11773">
    <property type="entry name" value="GLYCINE DEHYDROGENASE, DECARBOXYLATING"/>
    <property type="match status" value="1"/>
</dbReference>
<keyword evidence="6 8" id="KW-0560">Oxidoreductase</keyword>
<dbReference type="STRING" id="1094558.ME5_01915"/>
<dbReference type="HOGENOM" id="CLU_004620_2_3_5"/>
<dbReference type="Proteomes" id="UP000008952">
    <property type="component" value="Unassembled WGS sequence"/>
</dbReference>
<organism evidence="12 13">
    <name type="scientific">Bartonella tamiae Th239</name>
    <dbReference type="NCBI Taxonomy" id="1094558"/>
    <lineage>
        <taxon>Bacteria</taxon>
        <taxon>Pseudomonadati</taxon>
        <taxon>Pseudomonadota</taxon>
        <taxon>Alphaproteobacteria</taxon>
        <taxon>Hyphomicrobiales</taxon>
        <taxon>Bartonellaceae</taxon>
        <taxon>Bartonella</taxon>
    </lineage>
</organism>
<dbReference type="HAMAP" id="MF_00711">
    <property type="entry name" value="GcvP"/>
    <property type="match status" value="1"/>
</dbReference>
<dbReference type="NCBIfam" id="NF003346">
    <property type="entry name" value="PRK04366.1"/>
    <property type="match status" value="1"/>
</dbReference>
<evidence type="ECO:0000256" key="1">
    <source>
        <dbReference type="ARBA" id="ARBA00001933"/>
    </source>
</evidence>
<dbReference type="GO" id="GO:0016594">
    <property type="term" value="F:glycine binding"/>
    <property type="evidence" value="ECO:0007669"/>
    <property type="project" value="TreeGrafter"/>
</dbReference>
<dbReference type="InterPro" id="IPR049316">
    <property type="entry name" value="GDC-P_C"/>
</dbReference>
<keyword evidence="5 8" id="KW-0663">Pyridoxal phosphate</keyword>
<dbReference type="PANTHER" id="PTHR11773:SF1">
    <property type="entry name" value="GLYCINE DEHYDROGENASE (DECARBOXYLATING), MITOCHONDRIAL"/>
    <property type="match status" value="1"/>
</dbReference>
<dbReference type="GO" id="GO:0019464">
    <property type="term" value="P:glycine decarboxylation via glycine cleavage system"/>
    <property type="evidence" value="ECO:0007669"/>
    <property type="project" value="UniProtKB-UniRule"/>
</dbReference>
<dbReference type="RefSeq" id="WP_008040644.1">
    <property type="nucleotide sequence ID" value="NZ_JH725147.1"/>
</dbReference>
<name>J0R1D3_9HYPH</name>
<reference evidence="12 13" key="1">
    <citation type="submission" date="2012-03" db="EMBL/GenBank/DDBJ databases">
        <title>The Genome Sequence of Bartonella tamiae Th239.</title>
        <authorList>
            <consortium name="The Broad Institute Genome Sequencing Platform"/>
            <consortium name="The Broad Institute Genome Sequencing Center for Infectious Disease"/>
            <person name="Feldgarden M."/>
            <person name="Kirby J."/>
            <person name="Kosoy M."/>
            <person name="Birtles R."/>
            <person name="Probert W.S."/>
            <person name="Chiaraviglio L."/>
            <person name="Young S.K."/>
            <person name="Zeng Q."/>
            <person name="Gargeya S."/>
            <person name="Fitzgerald M."/>
            <person name="Haas B."/>
            <person name="Abouelleil A."/>
            <person name="Alvarado L."/>
            <person name="Arachchi H.M."/>
            <person name="Berlin A."/>
            <person name="Chapman S.B."/>
            <person name="Gearin G."/>
            <person name="Goldberg J."/>
            <person name="Griggs A."/>
            <person name="Gujja S."/>
            <person name="Hansen M."/>
            <person name="Heiman D."/>
            <person name="Howarth C."/>
            <person name="Larimer J."/>
            <person name="Lui A."/>
            <person name="MacDonald P.J.P."/>
            <person name="McCowen C."/>
            <person name="Montmayeur A."/>
            <person name="Murphy C."/>
            <person name="Neiman D."/>
            <person name="Pearson M."/>
            <person name="Priest M."/>
            <person name="Roberts A."/>
            <person name="Saif S."/>
            <person name="Shea T."/>
            <person name="Sisk P."/>
            <person name="Stolte C."/>
            <person name="Sykes S."/>
            <person name="Wortman J."/>
            <person name="Nusbaum C."/>
            <person name="Birren B."/>
        </authorList>
    </citation>
    <scope>NUCLEOTIDE SEQUENCE [LARGE SCALE GENOMIC DNA]</scope>
    <source>
        <strain evidence="12 13">Th239</strain>
    </source>
</reference>
<dbReference type="eggNOG" id="COG1003">
    <property type="taxonomic scope" value="Bacteria"/>
</dbReference>
<dbReference type="NCBIfam" id="TIGR00461">
    <property type="entry name" value="gcvP"/>
    <property type="match status" value="1"/>
</dbReference>
<feature type="domain" description="Glycine dehydrogenase C-terminal" evidence="11">
    <location>
        <begin position="751"/>
        <end position="872"/>
    </location>
</feature>
<dbReference type="OrthoDB" id="9801272at2"/>
<evidence type="ECO:0000256" key="4">
    <source>
        <dbReference type="ARBA" id="ARBA00011690"/>
    </source>
</evidence>
<evidence type="ECO:0000259" key="11">
    <source>
        <dbReference type="Pfam" id="PF21478"/>
    </source>
</evidence>
<dbReference type="FunFam" id="3.40.640.10:FF:000007">
    <property type="entry name" value="glycine dehydrogenase (Decarboxylating), mitochondrial"/>
    <property type="match status" value="1"/>
</dbReference>
<dbReference type="InterPro" id="IPR015422">
    <property type="entry name" value="PyrdxlP-dep_Trfase_small"/>
</dbReference>
<evidence type="ECO:0000256" key="7">
    <source>
        <dbReference type="ARBA" id="ARBA00049026"/>
    </source>
</evidence>
<comment type="cofactor">
    <cofactor evidence="1 8 9">
        <name>pyridoxal 5'-phosphate</name>
        <dbReference type="ChEBI" id="CHEBI:597326"/>
    </cofactor>
</comment>
<dbReference type="GO" id="GO:0005829">
    <property type="term" value="C:cytosol"/>
    <property type="evidence" value="ECO:0007669"/>
    <property type="project" value="TreeGrafter"/>
</dbReference>
<dbReference type="EC" id="1.4.4.2" evidence="8"/>
<dbReference type="SUPFAM" id="SSF53383">
    <property type="entry name" value="PLP-dependent transferases"/>
    <property type="match status" value="2"/>
</dbReference>
<evidence type="ECO:0000313" key="13">
    <source>
        <dbReference type="Proteomes" id="UP000008952"/>
    </source>
</evidence>
<evidence type="ECO:0000259" key="10">
    <source>
        <dbReference type="Pfam" id="PF02347"/>
    </source>
</evidence>
<feature type="domain" description="Glycine cleavage system P-protein N-terminal" evidence="10">
    <location>
        <begin position="9"/>
        <end position="428"/>
    </location>
</feature>
<dbReference type="Pfam" id="PF21478">
    <property type="entry name" value="GcvP2_C"/>
    <property type="match status" value="1"/>
</dbReference>
<dbReference type="EMBL" id="AIMB01000008">
    <property type="protein sequence ID" value="EJF89364.1"/>
    <property type="molecule type" value="Genomic_DNA"/>
</dbReference>